<sequence>MTRTAIVSSPKYLLHKTGLHHPETPSRLRVISRELNKSGILGNEKCTLLNPDPINLNELTLVHKTDYINQIKRFCRTGGGLLDHEDTVASPESYEVALLAAGGTTKATDLVMSGKYKNGFAFVRPPGHHAGPDYAMGFCIFNNVAVAASNLVKKFGLERVLILDIDAHHGNGTQEIFYKSNKVLYISLHEDPIEFPLKGFANELGKEEGLGFTVNVPLPYETDDKIYLRAFNEIVIPIIKQYKPQFILVSTGFDNHYSDPVGNLLLSSRSYLKIFDKLLELASQSCQGKLVAVLEGGYNLRILGELACAVTAKLAEIPYIIEDKPQGTIPKIRRKGEKTINQIKKTQSQFWKIE</sequence>
<gene>
    <name evidence="2" type="ORF">AC477_05915</name>
</gene>
<comment type="caution">
    <text evidence="2">The sequence shown here is derived from an EMBL/GenBank/DDBJ whole genome shotgun (WGS) entry which is preliminary data.</text>
</comment>
<dbReference type="Proteomes" id="UP000037237">
    <property type="component" value="Unassembled WGS sequence"/>
</dbReference>
<dbReference type="GO" id="GO:0004407">
    <property type="term" value="F:histone deacetylase activity"/>
    <property type="evidence" value="ECO:0007669"/>
    <property type="project" value="TreeGrafter"/>
</dbReference>
<dbReference type="EMBL" id="LFWU01000157">
    <property type="protein sequence ID" value="KON29425.1"/>
    <property type="molecule type" value="Genomic_DNA"/>
</dbReference>
<evidence type="ECO:0000259" key="1">
    <source>
        <dbReference type="Pfam" id="PF00850"/>
    </source>
</evidence>
<dbReference type="GO" id="GO:0040029">
    <property type="term" value="P:epigenetic regulation of gene expression"/>
    <property type="evidence" value="ECO:0007669"/>
    <property type="project" value="TreeGrafter"/>
</dbReference>
<evidence type="ECO:0000313" key="3">
    <source>
        <dbReference type="Proteomes" id="UP000037237"/>
    </source>
</evidence>
<dbReference type="SUPFAM" id="SSF52768">
    <property type="entry name" value="Arginase/deacetylase"/>
    <property type="match status" value="1"/>
</dbReference>
<dbReference type="PRINTS" id="PR01270">
    <property type="entry name" value="HDASUPER"/>
</dbReference>
<accession>A0A0M0BM67</accession>
<dbReference type="CDD" id="cd09992">
    <property type="entry name" value="HDAC_classII"/>
    <property type="match status" value="1"/>
</dbReference>
<dbReference type="Pfam" id="PF00850">
    <property type="entry name" value="Hist_deacetyl"/>
    <property type="match status" value="1"/>
</dbReference>
<reference evidence="2 3" key="1">
    <citation type="submission" date="2015-06" db="EMBL/GenBank/DDBJ databases">
        <title>New insights into the roles of widespread benthic archaea in carbon and nitrogen cycling.</title>
        <authorList>
            <person name="Lazar C.S."/>
            <person name="Baker B.J."/>
            <person name="Seitz K.W."/>
            <person name="Hyde A.S."/>
            <person name="Dick G.J."/>
            <person name="Hinrichs K.-U."/>
            <person name="Teske A.P."/>
        </authorList>
    </citation>
    <scope>NUCLEOTIDE SEQUENCE [LARGE SCALE GENOMIC DNA]</scope>
    <source>
        <strain evidence="2">SG8-32-1</strain>
    </source>
</reference>
<dbReference type="InterPro" id="IPR023696">
    <property type="entry name" value="Ureohydrolase_dom_sf"/>
</dbReference>
<protein>
    <recommendedName>
        <fullName evidence="1">Histone deacetylase domain-containing protein</fullName>
    </recommendedName>
</protein>
<dbReference type="Gene3D" id="3.40.800.20">
    <property type="entry name" value="Histone deacetylase domain"/>
    <property type="match status" value="1"/>
</dbReference>
<dbReference type="InterPro" id="IPR000286">
    <property type="entry name" value="HDACs"/>
</dbReference>
<evidence type="ECO:0000313" key="2">
    <source>
        <dbReference type="EMBL" id="KON29425.1"/>
    </source>
</evidence>
<name>A0A0M0BM67_9ARCH</name>
<dbReference type="InterPro" id="IPR037138">
    <property type="entry name" value="His_deacetylse_dom_sf"/>
</dbReference>
<dbReference type="AlphaFoldDB" id="A0A0M0BM67"/>
<feature type="domain" description="Histone deacetylase" evidence="1">
    <location>
        <begin position="21"/>
        <end position="313"/>
    </location>
</feature>
<organism evidence="2 3">
    <name type="scientific">miscellaneous Crenarchaeota group-1 archaeon SG8-32-1</name>
    <dbReference type="NCBI Taxonomy" id="1685124"/>
    <lineage>
        <taxon>Archaea</taxon>
        <taxon>Candidatus Bathyarchaeota</taxon>
        <taxon>MCG-1</taxon>
    </lineage>
</organism>
<proteinExistence type="predicted"/>
<dbReference type="PANTHER" id="PTHR10625:SF10">
    <property type="entry name" value="HISTONE DEACETYLASE HDAC1"/>
    <property type="match status" value="1"/>
</dbReference>
<dbReference type="PANTHER" id="PTHR10625">
    <property type="entry name" value="HISTONE DEACETYLASE HDAC1-RELATED"/>
    <property type="match status" value="1"/>
</dbReference>
<dbReference type="InterPro" id="IPR023801">
    <property type="entry name" value="His_deacetylse_dom"/>
</dbReference>